<protein>
    <submittedName>
        <fullName evidence="2">Glyoxylase, beta-lactamase superfamily II</fullName>
    </submittedName>
</protein>
<reference evidence="3" key="1">
    <citation type="submission" date="2017-04" db="EMBL/GenBank/DDBJ databases">
        <authorList>
            <person name="Varghese N."/>
            <person name="Submissions S."/>
        </authorList>
    </citation>
    <scope>NUCLEOTIDE SEQUENCE [LARGE SCALE GENOMIC DNA]</scope>
    <source>
        <strain evidence="3">DSM 21500</strain>
    </source>
</reference>
<dbReference type="STRING" id="371602.SAMN04487984_0974"/>
<dbReference type="PANTHER" id="PTHR23131">
    <property type="entry name" value="ENDORIBONUCLEASE LACTB2"/>
    <property type="match status" value="1"/>
</dbReference>
<sequence length="332" mass="38297">MIKEVAKDIYTFNVDMPQTALKQLNIFVIKTPERNVIFDTGYNLPETKEQLLAGIAELGLEVGDLDLVITHLHADHSGLAYLFQEAGCRIYAGEVDGEIINRMVSDQYWETISERQAAYTGQMETMDLSVNPGYAFKSNETIDFIPLKIGETFNVGQYQFEVMDLIGHTPGHIGLYEPNYQFIFSADTVLDPISPNITYWGEEYPNILNDYLKTLEHLKPLNLKRMFATHRQLIDRPNRRIDEIISHHHERLQEILDAMSEGMSYTVEDISRQISWRVKFDKWENFPKSQKFFATGETMAHLDYLVHSGHVLCEIINGVYHFQKVEATIQNI</sequence>
<dbReference type="InterPro" id="IPR050662">
    <property type="entry name" value="Sec-metab_biosynth-thioest"/>
</dbReference>
<dbReference type="RefSeq" id="WP_200804266.1">
    <property type="nucleotide sequence ID" value="NZ_FWXK01000004.1"/>
</dbReference>
<accession>A0A1W1YWH1</accession>
<gene>
    <name evidence="2" type="ORF">SAMN04487984_0974</name>
</gene>
<dbReference type="InterPro" id="IPR036866">
    <property type="entry name" value="RibonucZ/Hydroxyglut_hydro"/>
</dbReference>
<dbReference type="AlphaFoldDB" id="A0A1W1YWH1"/>
<dbReference type="PANTHER" id="PTHR23131:SF4">
    <property type="entry name" value="METALLO-BETA-LACTAMASE SUPERFAMILY POTEIN"/>
    <property type="match status" value="1"/>
</dbReference>
<proteinExistence type="predicted"/>
<dbReference type="Proteomes" id="UP000243884">
    <property type="component" value="Unassembled WGS sequence"/>
</dbReference>
<dbReference type="SUPFAM" id="SSF56281">
    <property type="entry name" value="Metallo-hydrolase/oxidoreductase"/>
    <property type="match status" value="1"/>
</dbReference>
<keyword evidence="3" id="KW-1185">Reference proteome</keyword>
<dbReference type="EMBL" id="FWXK01000004">
    <property type="protein sequence ID" value="SMC40550.1"/>
    <property type="molecule type" value="Genomic_DNA"/>
</dbReference>
<evidence type="ECO:0000259" key="1">
    <source>
        <dbReference type="SMART" id="SM00849"/>
    </source>
</evidence>
<dbReference type="InterPro" id="IPR001279">
    <property type="entry name" value="Metallo-B-lactamas"/>
</dbReference>
<organism evidence="2 3">
    <name type="scientific">Aerococcus suis</name>
    <dbReference type="NCBI Taxonomy" id="371602"/>
    <lineage>
        <taxon>Bacteria</taxon>
        <taxon>Bacillati</taxon>
        <taxon>Bacillota</taxon>
        <taxon>Bacilli</taxon>
        <taxon>Lactobacillales</taxon>
        <taxon>Aerococcaceae</taxon>
        <taxon>Aerococcus</taxon>
    </lineage>
</organism>
<dbReference type="Gene3D" id="1.10.10.10">
    <property type="entry name" value="Winged helix-like DNA-binding domain superfamily/Winged helix DNA-binding domain"/>
    <property type="match status" value="1"/>
</dbReference>
<feature type="domain" description="Metallo-beta-lactamase" evidence="1">
    <location>
        <begin position="23"/>
        <end position="230"/>
    </location>
</feature>
<dbReference type="Gene3D" id="3.60.15.10">
    <property type="entry name" value="Ribonuclease Z/Hydroxyacylglutathione hydrolase-like"/>
    <property type="match status" value="1"/>
</dbReference>
<dbReference type="InterPro" id="IPR036388">
    <property type="entry name" value="WH-like_DNA-bd_sf"/>
</dbReference>
<evidence type="ECO:0000313" key="3">
    <source>
        <dbReference type="Proteomes" id="UP000243884"/>
    </source>
</evidence>
<dbReference type="SMART" id="SM00849">
    <property type="entry name" value="Lactamase_B"/>
    <property type="match status" value="1"/>
</dbReference>
<name>A0A1W1YWH1_9LACT</name>
<evidence type="ECO:0000313" key="2">
    <source>
        <dbReference type="EMBL" id="SMC40550.1"/>
    </source>
</evidence>
<dbReference type="Pfam" id="PF00753">
    <property type="entry name" value="Lactamase_B"/>
    <property type="match status" value="1"/>
</dbReference>